<dbReference type="Pfam" id="PF00144">
    <property type="entry name" value="Beta-lactamase"/>
    <property type="match status" value="1"/>
</dbReference>
<proteinExistence type="inferred from homology"/>
<dbReference type="SUPFAM" id="SSF56601">
    <property type="entry name" value="beta-lactamase/transpeptidase-like"/>
    <property type="match status" value="1"/>
</dbReference>
<dbReference type="OrthoDB" id="428260at2759"/>
<dbReference type="AlphaFoldDB" id="A0A9Q8Z4R2"/>
<comment type="similarity">
    <text evidence="1">Belongs to the class-A beta-lactamase family.</text>
</comment>
<evidence type="ECO:0000256" key="1">
    <source>
        <dbReference type="ARBA" id="ARBA00009009"/>
    </source>
</evidence>
<dbReference type="VEuPathDB" id="FungiDB:yc1106_02098"/>
<keyword evidence="5" id="KW-1185">Reference proteome</keyword>
<organism evidence="4 5">
    <name type="scientific">Curvularia clavata</name>
    <dbReference type="NCBI Taxonomy" id="95742"/>
    <lineage>
        <taxon>Eukaryota</taxon>
        <taxon>Fungi</taxon>
        <taxon>Dikarya</taxon>
        <taxon>Ascomycota</taxon>
        <taxon>Pezizomycotina</taxon>
        <taxon>Dothideomycetes</taxon>
        <taxon>Pleosporomycetidae</taxon>
        <taxon>Pleosporales</taxon>
        <taxon>Pleosporineae</taxon>
        <taxon>Pleosporaceae</taxon>
        <taxon>Curvularia</taxon>
    </lineage>
</organism>
<dbReference type="InterPro" id="IPR050789">
    <property type="entry name" value="Diverse_Enzym_Activities"/>
</dbReference>
<reference evidence="4" key="1">
    <citation type="submission" date="2021-12" db="EMBL/GenBank/DDBJ databases">
        <title>Curvularia clavata genome.</title>
        <authorList>
            <person name="Cao Y."/>
        </authorList>
    </citation>
    <scope>NUCLEOTIDE SEQUENCE</scope>
    <source>
        <strain evidence="4">Yc1106</strain>
    </source>
</reference>
<dbReference type="EMBL" id="CP089275">
    <property type="protein sequence ID" value="USP74824.1"/>
    <property type="molecule type" value="Genomic_DNA"/>
</dbReference>
<accession>A0A9Q8Z4R2</accession>
<dbReference type="InterPro" id="IPR001466">
    <property type="entry name" value="Beta-lactam-related"/>
</dbReference>
<name>A0A9Q8Z4R2_CURCL</name>
<dbReference type="Gene3D" id="3.40.710.10">
    <property type="entry name" value="DD-peptidase/beta-lactamase superfamily"/>
    <property type="match status" value="1"/>
</dbReference>
<dbReference type="GO" id="GO:0016787">
    <property type="term" value="F:hydrolase activity"/>
    <property type="evidence" value="ECO:0007669"/>
    <property type="project" value="UniProtKB-KW"/>
</dbReference>
<feature type="domain" description="Beta-lactamase-related" evidence="3">
    <location>
        <begin position="4"/>
        <end position="378"/>
    </location>
</feature>
<dbReference type="InterPro" id="IPR012338">
    <property type="entry name" value="Beta-lactam/transpept-like"/>
</dbReference>
<dbReference type="PANTHER" id="PTHR43283:SF17">
    <property type="entry name" value="(LOVD), PUTATIVE (AFU_ORTHOLOGUE AFUA_5G00920)-RELATED"/>
    <property type="match status" value="1"/>
</dbReference>
<evidence type="ECO:0000259" key="3">
    <source>
        <dbReference type="Pfam" id="PF00144"/>
    </source>
</evidence>
<sequence length="441" mass="48921">MADFETTIQQAVDAEELPGCVLLATNRDGSFEYAKSFGNTSMKSENAKPLRPDTVMWVASCTKLMTSICALQLVERGKLTLDDSVYTHIPELKDFKILESFDNEGKPIEIEHTKPITLRTLLTHTSGLTYSALHPKLLDWLAYHGRQPGAGAKLLQRYDAPLTFEPGEGWMYGPGIDYAGLLIERVTGLSLEAYMRQNLWEPLGITDMTFRLSSRPDMKARMADMSFRDEGSATVRYTAARQGYLDVDGGEMQSCMGGDGVFTSPEEYIKVLKALLTTDEDEKLLKKSTLEEFFKPQLGEAASAAINAMLQVDMVNNAMGGTQKDQKKDWGLGGLLLLHDQIDGKAAGTMIWGGLPNLTWWVDRKTGLCGLYAGQMMPTGDTKCSALARQFETGMYRNYNQSGHCNNEIQSILIPIAFVLESGLPPEVTDYRPFMRGRVLT</sequence>
<evidence type="ECO:0000313" key="5">
    <source>
        <dbReference type="Proteomes" id="UP001056012"/>
    </source>
</evidence>
<keyword evidence="2" id="KW-0378">Hydrolase</keyword>
<protein>
    <submittedName>
        <fullName evidence="4">Beta-lactamase/transpeptidase-like protein</fullName>
    </submittedName>
</protein>
<evidence type="ECO:0000256" key="2">
    <source>
        <dbReference type="ARBA" id="ARBA00022801"/>
    </source>
</evidence>
<dbReference type="Proteomes" id="UP001056012">
    <property type="component" value="Chromosome 2"/>
</dbReference>
<gene>
    <name evidence="4" type="ORF">yc1106_02098</name>
</gene>
<dbReference type="PANTHER" id="PTHR43283">
    <property type="entry name" value="BETA-LACTAMASE-RELATED"/>
    <property type="match status" value="1"/>
</dbReference>
<evidence type="ECO:0000313" key="4">
    <source>
        <dbReference type="EMBL" id="USP74824.1"/>
    </source>
</evidence>